<dbReference type="SUPFAM" id="SSF51735">
    <property type="entry name" value="NAD(P)-binding Rossmann-fold domains"/>
    <property type="match status" value="1"/>
</dbReference>
<comment type="pathway">
    <text evidence="1">One-carbon metabolism; tetrahydrofolate interconversion.</text>
</comment>
<dbReference type="InterPro" id="IPR020631">
    <property type="entry name" value="THF_DH/CycHdrlase_NAD-bd_dom"/>
</dbReference>
<dbReference type="Pfam" id="PF00763">
    <property type="entry name" value="THF_DHG_CYH"/>
    <property type="match status" value="1"/>
</dbReference>
<dbReference type="InterPro" id="IPR046346">
    <property type="entry name" value="Aminoacid_DH-like_N_sf"/>
</dbReference>
<protein>
    <submittedName>
        <fullName evidence="10">Unannotated protein</fullName>
    </submittedName>
</protein>
<evidence type="ECO:0000256" key="2">
    <source>
        <dbReference type="ARBA" id="ARBA00011738"/>
    </source>
</evidence>
<dbReference type="FunFam" id="3.40.50.10860:FF:000005">
    <property type="entry name" value="C-1-tetrahydrofolate synthase, cytoplasmic, putative"/>
    <property type="match status" value="1"/>
</dbReference>
<dbReference type="CDD" id="cd01080">
    <property type="entry name" value="NAD_bind_m-THF_DH_Cyclohyd"/>
    <property type="match status" value="1"/>
</dbReference>
<dbReference type="SUPFAM" id="SSF53223">
    <property type="entry name" value="Aminoacid dehydrogenase-like, N-terminal domain"/>
    <property type="match status" value="1"/>
</dbReference>
<keyword evidence="4" id="KW-0378">Hydrolase</keyword>
<evidence type="ECO:0000313" key="10">
    <source>
        <dbReference type="EMBL" id="CAB4777124.1"/>
    </source>
</evidence>
<evidence type="ECO:0000256" key="7">
    <source>
        <dbReference type="ARBA" id="ARBA00023268"/>
    </source>
</evidence>
<keyword evidence="7" id="KW-0511">Multifunctional enzyme</keyword>
<dbReference type="PRINTS" id="PR00085">
    <property type="entry name" value="THFDHDRGNASE"/>
</dbReference>
<evidence type="ECO:0000256" key="1">
    <source>
        <dbReference type="ARBA" id="ARBA00004777"/>
    </source>
</evidence>
<evidence type="ECO:0000256" key="4">
    <source>
        <dbReference type="ARBA" id="ARBA00022801"/>
    </source>
</evidence>
<dbReference type="Pfam" id="PF02882">
    <property type="entry name" value="THF_DHG_CYH_C"/>
    <property type="match status" value="1"/>
</dbReference>
<gene>
    <name evidence="10" type="ORF">UFOPK2925_00609</name>
</gene>
<dbReference type="InterPro" id="IPR036291">
    <property type="entry name" value="NAD(P)-bd_dom_sf"/>
</dbReference>
<evidence type="ECO:0000256" key="3">
    <source>
        <dbReference type="ARBA" id="ARBA00022563"/>
    </source>
</evidence>
<dbReference type="AlphaFoldDB" id="A0A6J6W084"/>
<dbReference type="Gene3D" id="3.40.50.720">
    <property type="entry name" value="NAD(P)-binding Rossmann-like Domain"/>
    <property type="match status" value="1"/>
</dbReference>
<feature type="domain" description="Tetrahydrofolate dehydrogenase/cyclohydrolase NAD(P)-binding" evidence="9">
    <location>
        <begin position="139"/>
        <end position="284"/>
    </location>
</feature>
<keyword evidence="5" id="KW-0521">NADP</keyword>
<evidence type="ECO:0000256" key="6">
    <source>
        <dbReference type="ARBA" id="ARBA00023002"/>
    </source>
</evidence>
<dbReference type="PANTHER" id="PTHR48099">
    <property type="entry name" value="C-1-TETRAHYDROFOLATE SYNTHASE, CYTOPLASMIC-RELATED"/>
    <property type="match status" value="1"/>
</dbReference>
<feature type="domain" description="Tetrahydrofolate dehydrogenase/cyclohydrolase catalytic" evidence="8">
    <location>
        <begin position="6"/>
        <end position="120"/>
    </location>
</feature>
<keyword evidence="6" id="KW-0560">Oxidoreductase</keyword>
<name>A0A6J6W084_9ZZZZ</name>
<evidence type="ECO:0000259" key="8">
    <source>
        <dbReference type="Pfam" id="PF00763"/>
    </source>
</evidence>
<dbReference type="Gene3D" id="3.40.50.10860">
    <property type="entry name" value="Leucine Dehydrogenase, chain A, domain 1"/>
    <property type="match status" value="1"/>
</dbReference>
<dbReference type="InterPro" id="IPR020630">
    <property type="entry name" value="THF_DH/CycHdrlase_cat_dom"/>
</dbReference>
<evidence type="ECO:0000259" key="9">
    <source>
        <dbReference type="Pfam" id="PF02882"/>
    </source>
</evidence>
<accession>A0A6J6W084</accession>
<dbReference type="GO" id="GO:0004488">
    <property type="term" value="F:methylenetetrahydrofolate dehydrogenase (NADP+) activity"/>
    <property type="evidence" value="ECO:0007669"/>
    <property type="project" value="InterPro"/>
</dbReference>
<comment type="subunit">
    <text evidence="2">Homodimer.</text>
</comment>
<dbReference type="HAMAP" id="MF_01576">
    <property type="entry name" value="THF_DHG_CYH"/>
    <property type="match status" value="1"/>
</dbReference>
<reference evidence="10" key="1">
    <citation type="submission" date="2020-05" db="EMBL/GenBank/DDBJ databases">
        <authorList>
            <person name="Chiriac C."/>
            <person name="Salcher M."/>
            <person name="Ghai R."/>
            <person name="Kavagutti S V."/>
        </authorList>
    </citation>
    <scope>NUCLEOTIDE SEQUENCE</scope>
</reference>
<sequence>MTASLLDGNAFLNHVKADLHARTVALGERGITPGLATVLVGEDLNSAAYVRMKHEDCAEIGINSFREDLPATSSQADVIAAINRCNLNPEIDGFIVQLPLPNGLDDEAALLAIDPNKDADGLHPVNLGRLVMGSNAPIPCTPAGIQALLAFNGVEIEGKHVVIIGRGLTIGRPLANLLALKRAHANAAVTVIHTGVPDLSYYTRQADILISAVGSPSVVTPDMVKPGAALVSAGISFGEGRRLIPDIDEACGEVAGWITPRIGGVGPTTRAMLLSNAVSAAERSAGAP</sequence>
<evidence type="ECO:0000256" key="5">
    <source>
        <dbReference type="ARBA" id="ARBA00022857"/>
    </source>
</evidence>
<dbReference type="GO" id="GO:0004477">
    <property type="term" value="F:methenyltetrahydrofolate cyclohydrolase activity"/>
    <property type="evidence" value="ECO:0007669"/>
    <property type="project" value="TreeGrafter"/>
</dbReference>
<dbReference type="GO" id="GO:0005829">
    <property type="term" value="C:cytosol"/>
    <property type="evidence" value="ECO:0007669"/>
    <property type="project" value="TreeGrafter"/>
</dbReference>
<proteinExistence type="inferred from homology"/>
<dbReference type="PANTHER" id="PTHR48099:SF5">
    <property type="entry name" value="C-1-TETRAHYDROFOLATE SYNTHASE, CYTOPLASMIC"/>
    <property type="match status" value="1"/>
</dbReference>
<dbReference type="EMBL" id="CAEZZU010000071">
    <property type="protein sequence ID" value="CAB4777124.1"/>
    <property type="molecule type" value="Genomic_DNA"/>
</dbReference>
<organism evidence="10">
    <name type="scientific">freshwater metagenome</name>
    <dbReference type="NCBI Taxonomy" id="449393"/>
    <lineage>
        <taxon>unclassified sequences</taxon>
        <taxon>metagenomes</taxon>
        <taxon>ecological metagenomes</taxon>
    </lineage>
</organism>
<dbReference type="InterPro" id="IPR000672">
    <property type="entry name" value="THF_DH/CycHdrlase"/>
</dbReference>
<dbReference type="GO" id="GO:0035999">
    <property type="term" value="P:tetrahydrofolate interconversion"/>
    <property type="evidence" value="ECO:0007669"/>
    <property type="project" value="TreeGrafter"/>
</dbReference>
<keyword evidence="3" id="KW-0554">One-carbon metabolism</keyword>